<gene>
    <name evidence="1" type="ORF">DEBURN_LOCUS10443</name>
</gene>
<comment type="caution">
    <text evidence="1">The sequence shown here is derived from an EMBL/GenBank/DDBJ whole genome shotgun (WGS) entry which is preliminary data.</text>
</comment>
<organism evidence="1 2">
    <name type="scientific">Diversispora eburnea</name>
    <dbReference type="NCBI Taxonomy" id="1213867"/>
    <lineage>
        <taxon>Eukaryota</taxon>
        <taxon>Fungi</taxon>
        <taxon>Fungi incertae sedis</taxon>
        <taxon>Mucoromycota</taxon>
        <taxon>Glomeromycotina</taxon>
        <taxon>Glomeromycetes</taxon>
        <taxon>Diversisporales</taxon>
        <taxon>Diversisporaceae</taxon>
        <taxon>Diversispora</taxon>
    </lineage>
</organism>
<keyword evidence="2" id="KW-1185">Reference proteome</keyword>
<name>A0A9N9D5B9_9GLOM</name>
<dbReference type="EMBL" id="CAJVPK010003072">
    <property type="protein sequence ID" value="CAG8622967.1"/>
    <property type="molecule type" value="Genomic_DNA"/>
</dbReference>
<dbReference type="OrthoDB" id="2424924at2759"/>
<sequence length="133" mass="14984">MTVGKVKIIFDRPPKYIVIELLNCKPGLYDDLPPDNVLNYPVKQKYKYVCKTRNGSSINREFQKTQLPITPASAITEFKCQGTTLKKAIVGLDGGKIRAGVYIILSCVQKLKDVMILRPFNQTKLNITIDPNL</sequence>
<protein>
    <submittedName>
        <fullName evidence="1">3960_t:CDS:1</fullName>
    </submittedName>
</protein>
<dbReference type="AlphaFoldDB" id="A0A9N9D5B9"/>
<evidence type="ECO:0000313" key="1">
    <source>
        <dbReference type="EMBL" id="CAG8622967.1"/>
    </source>
</evidence>
<evidence type="ECO:0000313" key="2">
    <source>
        <dbReference type="Proteomes" id="UP000789706"/>
    </source>
</evidence>
<proteinExistence type="predicted"/>
<dbReference type="Proteomes" id="UP000789706">
    <property type="component" value="Unassembled WGS sequence"/>
</dbReference>
<accession>A0A9N9D5B9</accession>
<reference evidence="1" key="1">
    <citation type="submission" date="2021-06" db="EMBL/GenBank/DDBJ databases">
        <authorList>
            <person name="Kallberg Y."/>
            <person name="Tangrot J."/>
            <person name="Rosling A."/>
        </authorList>
    </citation>
    <scope>NUCLEOTIDE SEQUENCE</scope>
    <source>
        <strain evidence="1">AZ414A</strain>
    </source>
</reference>